<evidence type="ECO:0000313" key="3">
    <source>
        <dbReference type="Proteomes" id="UP000230233"/>
    </source>
</evidence>
<name>A0A2G5VQX3_9PELO</name>
<dbReference type="EMBL" id="PDUG01000001">
    <property type="protein sequence ID" value="PIC54168.1"/>
    <property type="molecule type" value="Genomic_DNA"/>
</dbReference>
<accession>A0A2G5VQX3</accession>
<protein>
    <submittedName>
        <fullName evidence="2">Uncharacterized protein</fullName>
    </submittedName>
</protein>
<feature type="region of interest" description="Disordered" evidence="1">
    <location>
        <begin position="1"/>
        <end position="44"/>
    </location>
</feature>
<reference evidence="3" key="1">
    <citation type="submission" date="2017-10" db="EMBL/GenBank/DDBJ databases">
        <title>Rapid genome shrinkage in a self-fertile nematode reveals novel sperm competition proteins.</title>
        <authorList>
            <person name="Yin D."/>
            <person name="Schwarz E.M."/>
            <person name="Thomas C.G."/>
            <person name="Felde R.L."/>
            <person name="Korf I.F."/>
            <person name="Cutter A.D."/>
            <person name="Schartner C.M."/>
            <person name="Ralston E.J."/>
            <person name="Meyer B.J."/>
            <person name="Haag E.S."/>
        </authorList>
    </citation>
    <scope>NUCLEOTIDE SEQUENCE [LARGE SCALE GENOMIC DNA]</scope>
    <source>
        <strain evidence="3">JU1422</strain>
    </source>
</reference>
<dbReference type="AlphaFoldDB" id="A0A2G5VQX3"/>
<comment type="caution">
    <text evidence="2">The sequence shown here is derived from an EMBL/GenBank/DDBJ whole genome shotgun (WGS) entry which is preliminary data.</text>
</comment>
<organism evidence="2 3">
    <name type="scientific">Caenorhabditis nigoni</name>
    <dbReference type="NCBI Taxonomy" id="1611254"/>
    <lineage>
        <taxon>Eukaryota</taxon>
        <taxon>Metazoa</taxon>
        <taxon>Ecdysozoa</taxon>
        <taxon>Nematoda</taxon>
        <taxon>Chromadorea</taxon>
        <taxon>Rhabditida</taxon>
        <taxon>Rhabditina</taxon>
        <taxon>Rhabditomorpha</taxon>
        <taxon>Rhabditoidea</taxon>
        <taxon>Rhabditidae</taxon>
        <taxon>Peloderinae</taxon>
        <taxon>Caenorhabditis</taxon>
    </lineage>
</organism>
<evidence type="ECO:0000256" key="1">
    <source>
        <dbReference type="SAM" id="MobiDB-lite"/>
    </source>
</evidence>
<evidence type="ECO:0000313" key="2">
    <source>
        <dbReference type="EMBL" id="PIC54168.1"/>
    </source>
</evidence>
<sequence length="99" mass="11342">MDKMQASKTNVSESNSISPDAQKSQKSSSEESQIYTRCVNDDSNGSILSNWMDSDVEESNSQISKFRELVEKNSEYLIQEKEAELRDVNSEYAFDIRNF</sequence>
<proteinExistence type="predicted"/>
<dbReference type="Proteomes" id="UP000230233">
    <property type="component" value="Chromosome I"/>
</dbReference>
<gene>
    <name evidence="2" type="primary">Cni-F15D3.9</name>
    <name evidence="2" type="synonym">Cnig_chr_I.g3534</name>
    <name evidence="2" type="ORF">B9Z55_003534</name>
</gene>
<keyword evidence="3" id="KW-1185">Reference proteome</keyword>
<feature type="compositionally biased region" description="Low complexity" evidence="1">
    <location>
        <begin position="22"/>
        <end position="33"/>
    </location>
</feature>
<dbReference type="OrthoDB" id="10508578at2759"/>
<feature type="compositionally biased region" description="Polar residues" evidence="1">
    <location>
        <begin position="1"/>
        <end position="21"/>
    </location>
</feature>